<comment type="caution">
    <text evidence="3">The sequence shown here is derived from an EMBL/GenBank/DDBJ whole genome shotgun (WGS) entry which is preliminary data.</text>
</comment>
<evidence type="ECO:0000313" key="3">
    <source>
        <dbReference type="EMBL" id="TWT77905.1"/>
    </source>
</evidence>
<dbReference type="NCBIfam" id="TIGR02595">
    <property type="entry name" value="PEP_CTERM"/>
    <property type="match status" value="1"/>
</dbReference>
<sequence length="230" mass="23657" precursor="true">MRRVLFLFSFLVLGAAASAVHADSLALNFAADDPDTATATVTQAAGVLGTENWNNFTGATGSAMDLMSGSGAATSASVEWTSANTWRSGARDQGAGGDAQLMSGYLDYDDDPLTPPVITVSGVDGALGNPAYNVYVYVQGDSDQARGGEWTVNGVTQSLTDSDPFTTFVEGENYLLFTGVTGDVINVTSGGANTFRAPINGIEIVGVPEPGSLALVSLGVLGLGGYVRRR</sequence>
<feature type="chain" id="PRO_5022892868" description="Ice-binding protein C-terminal domain-containing protein" evidence="1">
    <location>
        <begin position="23"/>
        <end position="230"/>
    </location>
</feature>
<feature type="domain" description="Ice-binding protein C-terminal" evidence="2">
    <location>
        <begin position="207"/>
        <end position="229"/>
    </location>
</feature>
<evidence type="ECO:0000259" key="2">
    <source>
        <dbReference type="Pfam" id="PF07589"/>
    </source>
</evidence>
<keyword evidence="1" id="KW-0732">Signal</keyword>
<dbReference type="Proteomes" id="UP000318478">
    <property type="component" value="Unassembled WGS sequence"/>
</dbReference>
<accession>A0A5C5YSH6</accession>
<proteinExistence type="predicted"/>
<dbReference type="RefSeq" id="WP_146585822.1">
    <property type="nucleotide sequence ID" value="NZ_SJPO01000003.1"/>
</dbReference>
<dbReference type="Pfam" id="PF07589">
    <property type="entry name" value="PEP-CTERM"/>
    <property type="match status" value="1"/>
</dbReference>
<protein>
    <recommendedName>
        <fullName evidence="2">Ice-binding protein C-terminal domain-containing protein</fullName>
    </recommendedName>
</protein>
<gene>
    <name evidence="3" type="ORF">Pla123a_17040</name>
</gene>
<dbReference type="InterPro" id="IPR013424">
    <property type="entry name" value="Ice-binding_C"/>
</dbReference>
<feature type="signal peptide" evidence="1">
    <location>
        <begin position="1"/>
        <end position="22"/>
    </location>
</feature>
<evidence type="ECO:0000313" key="4">
    <source>
        <dbReference type="Proteomes" id="UP000318478"/>
    </source>
</evidence>
<name>A0A5C5YSH6_9BACT</name>
<organism evidence="3 4">
    <name type="scientific">Posidoniimonas polymericola</name>
    <dbReference type="NCBI Taxonomy" id="2528002"/>
    <lineage>
        <taxon>Bacteria</taxon>
        <taxon>Pseudomonadati</taxon>
        <taxon>Planctomycetota</taxon>
        <taxon>Planctomycetia</taxon>
        <taxon>Pirellulales</taxon>
        <taxon>Lacipirellulaceae</taxon>
        <taxon>Posidoniimonas</taxon>
    </lineage>
</organism>
<evidence type="ECO:0000256" key="1">
    <source>
        <dbReference type="SAM" id="SignalP"/>
    </source>
</evidence>
<reference evidence="3 4" key="1">
    <citation type="submission" date="2019-02" db="EMBL/GenBank/DDBJ databases">
        <title>Deep-cultivation of Planctomycetes and their phenomic and genomic characterization uncovers novel biology.</title>
        <authorList>
            <person name="Wiegand S."/>
            <person name="Jogler M."/>
            <person name="Boedeker C."/>
            <person name="Pinto D."/>
            <person name="Vollmers J."/>
            <person name="Rivas-Marin E."/>
            <person name="Kohn T."/>
            <person name="Peeters S.H."/>
            <person name="Heuer A."/>
            <person name="Rast P."/>
            <person name="Oberbeckmann S."/>
            <person name="Bunk B."/>
            <person name="Jeske O."/>
            <person name="Meyerdierks A."/>
            <person name="Storesund J.E."/>
            <person name="Kallscheuer N."/>
            <person name="Luecker S."/>
            <person name="Lage O.M."/>
            <person name="Pohl T."/>
            <person name="Merkel B.J."/>
            <person name="Hornburger P."/>
            <person name="Mueller R.-W."/>
            <person name="Bruemmer F."/>
            <person name="Labrenz M."/>
            <person name="Spormann A.M."/>
            <person name="Op Den Camp H."/>
            <person name="Overmann J."/>
            <person name="Amann R."/>
            <person name="Jetten M.S.M."/>
            <person name="Mascher T."/>
            <person name="Medema M.H."/>
            <person name="Devos D.P."/>
            <person name="Kaster A.-K."/>
            <person name="Ovreas L."/>
            <person name="Rohde M."/>
            <person name="Galperin M.Y."/>
            <person name="Jogler C."/>
        </authorList>
    </citation>
    <scope>NUCLEOTIDE SEQUENCE [LARGE SCALE GENOMIC DNA]</scope>
    <source>
        <strain evidence="3 4">Pla123a</strain>
    </source>
</reference>
<keyword evidence="4" id="KW-1185">Reference proteome</keyword>
<dbReference type="AlphaFoldDB" id="A0A5C5YSH6"/>
<dbReference type="EMBL" id="SJPO01000003">
    <property type="protein sequence ID" value="TWT77905.1"/>
    <property type="molecule type" value="Genomic_DNA"/>
</dbReference>